<dbReference type="Proteomes" id="UP000630353">
    <property type="component" value="Unassembled WGS sequence"/>
</dbReference>
<keyword evidence="2" id="KW-1185">Reference proteome</keyword>
<dbReference type="Pfam" id="PF05721">
    <property type="entry name" value="PhyH"/>
    <property type="match status" value="1"/>
</dbReference>
<dbReference type="EMBL" id="BMZS01000006">
    <property type="protein sequence ID" value="GHD53238.1"/>
    <property type="molecule type" value="Genomic_DNA"/>
</dbReference>
<organism evidence="1 2">
    <name type="scientific">Thalassobaculum fulvum</name>
    <dbReference type="NCBI Taxonomy" id="1633335"/>
    <lineage>
        <taxon>Bacteria</taxon>
        <taxon>Pseudomonadati</taxon>
        <taxon>Pseudomonadota</taxon>
        <taxon>Alphaproteobacteria</taxon>
        <taxon>Rhodospirillales</taxon>
        <taxon>Thalassobaculaceae</taxon>
        <taxon>Thalassobaculum</taxon>
    </lineage>
</organism>
<dbReference type="GO" id="GO:0016706">
    <property type="term" value="F:2-oxoglutarate-dependent dioxygenase activity"/>
    <property type="evidence" value="ECO:0007669"/>
    <property type="project" value="UniProtKB-ARBA"/>
</dbReference>
<name>A0A918XT53_9PROT</name>
<dbReference type="SUPFAM" id="SSF51197">
    <property type="entry name" value="Clavaminate synthase-like"/>
    <property type="match status" value="1"/>
</dbReference>
<dbReference type="Gene3D" id="2.60.120.620">
    <property type="entry name" value="q2cbj1_9rhob like domain"/>
    <property type="match status" value="1"/>
</dbReference>
<gene>
    <name evidence="1" type="ORF">GCM10017083_29690</name>
</gene>
<reference evidence="1" key="1">
    <citation type="journal article" date="2014" name="Int. J. Syst. Evol. Microbiol.">
        <title>Complete genome sequence of Corynebacterium casei LMG S-19264T (=DSM 44701T), isolated from a smear-ripened cheese.</title>
        <authorList>
            <consortium name="US DOE Joint Genome Institute (JGI-PGF)"/>
            <person name="Walter F."/>
            <person name="Albersmeier A."/>
            <person name="Kalinowski J."/>
            <person name="Ruckert C."/>
        </authorList>
    </citation>
    <scope>NUCLEOTIDE SEQUENCE</scope>
    <source>
        <strain evidence="1">KCTC 42651</strain>
    </source>
</reference>
<accession>A0A918XT53</accession>
<evidence type="ECO:0000313" key="1">
    <source>
        <dbReference type="EMBL" id="GHD53238.1"/>
    </source>
</evidence>
<evidence type="ECO:0000313" key="2">
    <source>
        <dbReference type="Proteomes" id="UP000630353"/>
    </source>
</evidence>
<evidence type="ECO:0008006" key="3">
    <source>
        <dbReference type="Google" id="ProtNLM"/>
    </source>
</evidence>
<dbReference type="InterPro" id="IPR008775">
    <property type="entry name" value="Phytyl_CoA_dOase-like"/>
</dbReference>
<proteinExistence type="predicted"/>
<dbReference type="GO" id="GO:0005506">
    <property type="term" value="F:iron ion binding"/>
    <property type="evidence" value="ECO:0007669"/>
    <property type="project" value="UniProtKB-ARBA"/>
</dbReference>
<dbReference type="PANTHER" id="PTHR20883">
    <property type="entry name" value="PHYTANOYL-COA DIOXYGENASE DOMAIN CONTAINING 1"/>
    <property type="match status" value="1"/>
</dbReference>
<comment type="caution">
    <text evidence="1">The sequence shown here is derived from an EMBL/GenBank/DDBJ whole genome shotgun (WGS) entry which is preliminary data.</text>
</comment>
<sequence>MNVQAAAAALTDDQITFYRDNGYLLVENAITPAQLDAMRKVTYDLIDRSRAVTESDDVFDLDEGHTAENPRLTRIKLPHKQHPIYWDTLVNSRITDVLKALLGPNIALSTAKLNTKAPGGGAAVEWHQDWAFYPHTNDDLLAVGLMLEDVDEANGPLQVIPGSHKGPVLAHTNKDGVFCGAVDPDDADFHQDRIVTLTGKAGSMTVHHVRLLHGSAPNMSDRARLILFYECLAADAWPLVGGASYYQRLPQRQLWEDLVQNRMICGQPTTQPRVVANPVRIPLPPAPDAGSIFKTQKTGGARSAFASMMG</sequence>
<protein>
    <recommendedName>
        <fullName evidence="3">Ectoine hydroxylase-related dioxygenase, phytanoyl-CoA dioxygenase (PhyH) family</fullName>
    </recommendedName>
</protein>
<reference evidence="1" key="2">
    <citation type="submission" date="2020-09" db="EMBL/GenBank/DDBJ databases">
        <authorList>
            <person name="Sun Q."/>
            <person name="Kim S."/>
        </authorList>
    </citation>
    <scope>NUCLEOTIDE SEQUENCE</scope>
    <source>
        <strain evidence="1">KCTC 42651</strain>
    </source>
</reference>
<dbReference type="PANTHER" id="PTHR20883:SF46">
    <property type="entry name" value="PHYTANOYL-COA HYDROXYLASE"/>
    <property type="match status" value="1"/>
</dbReference>
<dbReference type="AlphaFoldDB" id="A0A918XT53"/>
<dbReference type="RefSeq" id="WP_189990918.1">
    <property type="nucleotide sequence ID" value="NZ_BMZS01000006.1"/>
</dbReference>